<evidence type="ECO:0000313" key="3">
    <source>
        <dbReference type="Proteomes" id="UP000178319"/>
    </source>
</evidence>
<accession>A0A1G1V5D9</accession>
<reference evidence="2 3" key="1">
    <citation type="journal article" date="2016" name="Nat. Commun.">
        <title>Thousands of microbial genomes shed light on interconnected biogeochemical processes in an aquifer system.</title>
        <authorList>
            <person name="Anantharaman K."/>
            <person name="Brown C.T."/>
            <person name="Hug L.A."/>
            <person name="Sharon I."/>
            <person name="Castelle C.J."/>
            <person name="Probst A.J."/>
            <person name="Thomas B.C."/>
            <person name="Singh A."/>
            <person name="Wilkins M.J."/>
            <person name="Karaoz U."/>
            <person name="Brodie E.L."/>
            <person name="Williams K.H."/>
            <person name="Hubbard S.S."/>
            <person name="Banfield J.F."/>
        </authorList>
    </citation>
    <scope>NUCLEOTIDE SEQUENCE [LARGE SCALE GENOMIC DNA]</scope>
</reference>
<feature type="domain" description="Nudix hydrolase" evidence="1">
    <location>
        <begin position="12"/>
        <end position="128"/>
    </location>
</feature>
<dbReference type="Proteomes" id="UP000178319">
    <property type="component" value="Unassembled WGS sequence"/>
</dbReference>
<evidence type="ECO:0000259" key="1">
    <source>
        <dbReference type="Pfam" id="PF00293"/>
    </source>
</evidence>
<dbReference type="InterPro" id="IPR015797">
    <property type="entry name" value="NUDIX_hydrolase-like_dom_sf"/>
</dbReference>
<name>A0A1G1V5D9_9BACT</name>
<evidence type="ECO:0000313" key="2">
    <source>
        <dbReference type="EMBL" id="OGY10563.1"/>
    </source>
</evidence>
<organism evidence="2 3">
    <name type="scientific">Candidatus Blackburnbacteria bacterium RIFCSPHIGHO2_02_FULL_44_20</name>
    <dbReference type="NCBI Taxonomy" id="1797516"/>
    <lineage>
        <taxon>Bacteria</taxon>
        <taxon>Candidatus Blackburniibacteriota</taxon>
    </lineage>
</organism>
<dbReference type="InterPro" id="IPR000086">
    <property type="entry name" value="NUDIX_hydrolase_dom"/>
</dbReference>
<proteinExistence type="predicted"/>
<sequence>MAEQLITAATVYRKKKGAAEWLVFKSGPKEPGEFPKGPVRRGESSVGAILRILREEKGLTVEVKEETGRATFSSSKSGQKTTEKILYYLIESSEENNGLGTDKEPEEKWGQYAQISKILGSERERKMLSQARDLLKELLKVKKA</sequence>
<dbReference type="AlphaFoldDB" id="A0A1G1V5D9"/>
<dbReference type="Gene3D" id="3.90.79.10">
    <property type="entry name" value="Nucleoside Triphosphate Pyrophosphohydrolase"/>
    <property type="match status" value="1"/>
</dbReference>
<comment type="caution">
    <text evidence="2">The sequence shown here is derived from an EMBL/GenBank/DDBJ whole genome shotgun (WGS) entry which is preliminary data.</text>
</comment>
<protein>
    <recommendedName>
        <fullName evidence="1">Nudix hydrolase domain-containing protein</fullName>
    </recommendedName>
</protein>
<dbReference type="SUPFAM" id="SSF55811">
    <property type="entry name" value="Nudix"/>
    <property type="match status" value="1"/>
</dbReference>
<dbReference type="Pfam" id="PF00293">
    <property type="entry name" value="NUDIX"/>
    <property type="match status" value="1"/>
</dbReference>
<dbReference type="EMBL" id="MHBZ01000033">
    <property type="protein sequence ID" value="OGY10563.1"/>
    <property type="molecule type" value="Genomic_DNA"/>
</dbReference>
<gene>
    <name evidence="2" type="ORF">A3D26_00520</name>
</gene>